<evidence type="ECO:0000313" key="2">
    <source>
        <dbReference type="EnsemblPlants" id="OGLUM01G34550.1"/>
    </source>
</evidence>
<organism evidence="2">
    <name type="scientific">Oryza glumipatula</name>
    <dbReference type="NCBI Taxonomy" id="40148"/>
    <lineage>
        <taxon>Eukaryota</taxon>
        <taxon>Viridiplantae</taxon>
        <taxon>Streptophyta</taxon>
        <taxon>Embryophyta</taxon>
        <taxon>Tracheophyta</taxon>
        <taxon>Spermatophyta</taxon>
        <taxon>Magnoliopsida</taxon>
        <taxon>Liliopsida</taxon>
        <taxon>Poales</taxon>
        <taxon>Poaceae</taxon>
        <taxon>BOP clade</taxon>
        <taxon>Oryzoideae</taxon>
        <taxon>Oryzeae</taxon>
        <taxon>Oryzinae</taxon>
        <taxon>Oryza</taxon>
    </lineage>
</organism>
<dbReference type="EnsemblPlants" id="OGLUM01G34550.1">
    <property type="protein sequence ID" value="OGLUM01G34550.1"/>
    <property type="gene ID" value="OGLUM01G34550"/>
</dbReference>
<dbReference type="HOGENOM" id="CLU_2907742_0_0_1"/>
<feature type="region of interest" description="Disordered" evidence="1">
    <location>
        <begin position="32"/>
        <end position="62"/>
    </location>
</feature>
<accession>A0A0D9YES7</accession>
<name>A0A0D9YES7_9ORYZ</name>
<evidence type="ECO:0000313" key="3">
    <source>
        <dbReference type="Proteomes" id="UP000026961"/>
    </source>
</evidence>
<keyword evidence="3" id="KW-1185">Reference proteome</keyword>
<feature type="compositionally biased region" description="Polar residues" evidence="1">
    <location>
        <begin position="32"/>
        <end position="48"/>
    </location>
</feature>
<protein>
    <submittedName>
        <fullName evidence="2">Uncharacterized protein</fullName>
    </submittedName>
</protein>
<dbReference type="Gramene" id="OGLUM01G34550.1">
    <property type="protein sequence ID" value="OGLUM01G34550.1"/>
    <property type="gene ID" value="OGLUM01G34550"/>
</dbReference>
<reference evidence="2" key="1">
    <citation type="submission" date="2013-08" db="EMBL/GenBank/DDBJ databases">
        <title>Oryza genome evolution.</title>
        <authorList>
            <person name="Wing R.A."/>
            <person name="Panaud O."/>
            <person name="Oliveira A.C."/>
        </authorList>
    </citation>
    <scope>NUCLEOTIDE SEQUENCE</scope>
</reference>
<sequence length="62" mass="7391">MVIREDIESPEFRKVRSGETRRLYKAVCNRTSKTSSWNRKATNQQTDYTRVDELVKSQDPER</sequence>
<reference evidence="2" key="2">
    <citation type="submission" date="2015-04" db="UniProtKB">
        <authorList>
            <consortium name="EnsemblPlants"/>
        </authorList>
    </citation>
    <scope>IDENTIFICATION</scope>
</reference>
<reference evidence="2" key="3">
    <citation type="submission" date="2018-05" db="EMBL/GenBank/DDBJ databases">
        <title>OgluRS3 (Oryza glumaepatula Reference Sequence Version 3).</title>
        <authorList>
            <person name="Zhang J."/>
            <person name="Kudrna D."/>
            <person name="Lee S."/>
            <person name="Talag J."/>
            <person name="Welchert J."/>
            <person name="Wing R.A."/>
        </authorList>
    </citation>
    <scope>NUCLEOTIDE SEQUENCE [LARGE SCALE GENOMIC DNA]</scope>
</reference>
<proteinExistence type="predicted"/>
<dbReference type="AlphaFoldDB" id="A0A0D9YES7"/>
<feature type="compositionally biased region" description="Basic and acidic residues" evidence="1">
    <location>
        <begin position="49"/>
        <end position="62"/>
    </location>
</feature>
<dbReference type="Proteomes" id="UP000026961">
    <property type="component" value="Chromosome 1"/>
</dbReference>
<evidence type="ECO:0000256" key="1">
    <source>
        <dbReference type="SAM" id="MobiDB-lite"/>
    </source>
</evidence>